<dbReference type="EMBL" id="QMWP01000072">
    <property type="protein sequence ID" value="RLG70255.1"/>
    <property type="molecule type" value="Genomic_DNA"/>
</dbReference>
<proteinExistence type="predicted"/>
<dbReference type="AlphaFoldDB" id="A0A497JGX6"/>
<dbReference type="GO" id="GO:1990904">
    <property type="term" value="C:ribonucleoprotein complex"/>
    <property type="evidence" value="ECO:0007669"/>
    <property type="project" value="UniProtKB-KW"/>
</dbReference>
<evidence type="ECO:0000313" key="4">
    <source>
        <dbReference type="Proteomes" id="UP000278031"/>
    </source>
</evidence>
<name>A0A497JGX6_9ARCH</name>
<dbReference type="GO" id="GO:0006412">
    <property type="term" value="P:translation"/>
    <property type="evidence" value="ECO:0007669"/>
    <property type="project" value="InterPro"/>
</dbReference>
<protein>
    <submittedName>
        <fullName evidence="3">30S ribosomal protein S3ae</fullName>
    </submittedName>
</protein>
<dbReference type="GO" id="GO:0003735">
    <property type="term" value="F:structural constituent of ribosome"/>
    <property type="evidence" value="ECO:0007669"/>
    <property type="project" value="InterPro"/>
</dbReference>
<evidence type="ECO:0000256" key="1">
    <source>
        <dbReference type="ARBA" id="ARBA00022980"/>
    </source>
</evidence>
<dbReference type="InterPro" id="IPR001593">
    <property type="entry name" value="Ribosomal_eS1"/>
</dbReference>
<keyword evidence="1 3" id="KW-0689">Ribosomal protein</keyword>
<dbReference type="GO" id="GO:0005840">
    <property type="term" value="C:ribosome"/>
    <property type="evidence" value="ECO:0007669"/>
    <property type="project" value="UniProtKB-KW"/>
</dbReference>
<evidence type="ECO:0000256" key="2">
    <source>
        <dbReference type="ARBA" id="ARBA00023274"/>
    </source>
</evidence>
<dbReference type="Pfam" id="PF01015">
    <property type="entry name" value="Ribosomal_S3Ae"/>
    <property type="match status" value="1"/>
</dbReference>
<organism evidence="3 4">
    <name type="scientific">Candidatus Iainarchaeum sp</name>
    <dbReference type="NCBI Taxonomy" id="3101447"/>
    <lineage>
        <taxon>Archaea</taxon>
        <taxon>Candidatus Iainarchaeota</taxon>
        <taxon>Candidatus Iainarchaeia</taxon>
        <taxon>Candidatus Iainarchaeales</taxon>
        <taxon>Candidatus Iainarchaeaceae</taxon>
        <taxon>Candidatus Iainarchaeum</taxon>
    </lineage>
</organism>
<accession>A0A497JGX6</accession>
<sequence>MAKRRVSQVDKWKKKKWFDIVATKIFDEKVVGDTPAEKPEQLINRVASISVYELTGDVKRQPAYINFKSVNVQGSRALTEVVGHEVKPSYLGRFVRRNTTKIFISQDVTTKDGKKARIHSVIIAYGRIPYNAARSIRIETSRLIGEFCSKKTFEEFVKDAALGNYADAIF</sequence>
<reference evidence="3 4" key="1">
    <citation type="submission" date="2018-06" db="EMBL/GenBank/DDBJ databases">
        <title>Extensive metabolic versatility and redundancy in microbially diverse, dynamic hydrothermal sediments.</title>
        <authorList>
            <person name="Dombrowski N."/>
            <person name="Teske A."/>
            <person name="Baker B.J."/>
        </authorList>
    </citation>
    <scope>NUCLEOTIDE SEQUENCE [LARGE SCALE GENOMIC DNA]</scope>
    <source>
        <strain evidence="3">B51_G17</strain>
    </source>
</reference>
<keyword evidence="2" id="KW-0687">Ribonucleoprotein</keyword>
<comment type="caution">
    <text evidence="3">The sequence shown here is derived from an EMBL/GenBank/DDBJ whole genome shotgun (WGS) entry which is preliminary data.</text>
</comment>
<evidence type="ECO:0000313" key="3">
    <source>
        <dbReference type="EMBL" id="RLG70255.1"/>
    </source>
</evidence>
<gene>
    <name evidence="3" type="ORF">DRO04_02140</name>
</gene>
<dbReference type="SMART" id="SM01397">
    <property type="entry name" value="Ribosomal_S3Ae"/>
    <property type="match status" value="1"/>
</dbReference>
<feature type="non-terminal residue" evidence="3">
    <location>
        <position position="170"/>
    </location>
</feature>
<dbReference type="Proteomes" id="UP000278031">
    <property type="component" value="Unassembled WGS sequence"/>
</dbReference>